<dbReference type="Gene3D" id="3.40.390.70">
    <property type="match status" value="1"/>
</dbReference>
<name>A0A1I6S6V3_9RHOB</name>
<dbReference type="STRING" id="311180.SAMN04488050_104161"/>
<evidence type="ECO:0000313" key="3">
    <source>
        <dbReference type="Proteomes" id="UP000199392"/>
    </source>
</evidence>
<dbReference type="InterPro" id="IPR011201">
    <property type="entry name" value="Zinc-ribbon_6_bact"/>
</dbReference>
<evidence type="ECO:0000259" key="1">
    <source>
        <dbReference type="Pfam" id="PF10005"/>
    </source>
</evidence>
<dbReference type="OrthoDB" id="256753at2"/>
<dbReference type="InterPro" id="IPR031321">
    <property type="entry name" value="UCP012641"/>
</dbReference>
<evidence type="ECO:0000313" key="2">
    <source>
        <dbReference type="EMBL" id="SFS72719.1"/>
    </source>
</evidence>
<accession>A0A1I6S6V3</accession>
<protein>
    <recommendedName>
        <fullName evidence="1">Zinc-ribbon domain-containing protein</fullName>
    </recommendedName>
</protein>
<dbReference type="Proteomes" id="UP000199392">
    <property type="component" value="Unassembled WGS sequence"/>
</dbReference>
<dbReference type="EMBL" id="FOZW01000004">
    <property type="protein sequence ID" value="SFS72719.1"/>
    <property type="molecule type" value="Genomic_DNA"/>
</dbReference>
<dbReference type="AlphaFoldDB" id="A0A1I6S6V3"/>
<dbReference type="RefSeq" id="WP_092423590.1">
    <property type="nucleotide sequence ID" value="NZ_FNCL01000004.1"/>
</dbReference>
<proteinExistence type="predicted"/>
<dbReference type="Pfam" id="PF15887">
    <property type="entry name" value="Peptidase_Mx"/>
    <property type="match status" value="1"/>
</dbReference>
<sequence>MQIFRCPACSSPVYFHNLACTCGQEVSFDPDAQTMVAGAAYCANRDDIGCNWVAEQGGLCRSCAMTETVPDLRADQNLPLWEESESAKRRMLAELGRWGWFTSIDTGARPVFRMLSEETLHGEADVIMGHADGVITINVTEASDAVLAERQEQFGELYRTMLGHMRHEMAHFLFLRLAEVPGFLDDFRSLFGDERADYGEALQRHYNTPMEPGETYITTYATAHPHEDWAETLAHLQHLVSLLDSGVASGLRLQEIPGEGYDPYLEADTEALITRAVHLSIAVNHVNRALDLPDLYPFVLTQPVREKMALAHRWLRRL</sequence>
<reference evidence="3" key="1">
    <citation type="submission" date="2016-10" db="EMBL/GenBank/DDBJ databases">
        <authorList>
            <person name="Varghese N."/>
            <person name="Submissions S."/>
        </authorList>
    </citation>
    <scope>NUCLEOTIDE SEQUENCE [LARGE SCALE GENOMIC DNA]</scope>
    <source>
        <strain evidence="3">DSM 26894</strain>
    </source>
</reference>
<gene>
    <name evidence="2" type="ORF">SAMN04488050_104161</name>
</gene>
<keyword evidence="3" id="KW-1185">Reference proteome</keyword>
<dbReference type="PIRSF" id="PIRSF012641">
    <property type="entry name" value="UCP012641"/>
    <property type="match status" value="1"/>
</dbReference>
<dbReference type="Pfam" id="PF10005">
    <property type="entry name" value="Zn_ribbon_DZR_6"/>
    <property type="match status" value="1"/>
</dbReference>
<organism evidence="2 3">
    <name type="scientific">Alloyangia pacifica</name>
    <dbReference type="NCBI Taxonomy" id="311180"/>
    <lineage>
        <taxon>Bacteria</taxon>
        <taxon>Pseudomonadati</taxon>
        <taxon>Pseudomonadota</taxon>
        <taxon>Alphaproteobacteria</taxon>
        <taxon>Rhodobacterales</taxon>
        <taxon>Roseobacteraceae</taxon>
        <taxon>Alloyangia</taxon>
    </lineage>
</organism>
<feature type="domain" description="Zinc-ribbon" evidence="1">
    <location>
        <begin position="4"/>
        <end position="37"/>
    </location>
</feature>